<keyword evidence="3" id="KW-1185">Reference proteome</keyword>
<evidence type="ECO:0000313" key="2">
    <source>
        <dbReference type="EMBL" id="CAD8209901.1"/>
    </source>
</evidence>
<evidence type="ECO:0008006" key="4">
    <source>
        <dbReference type="Google" id="ProtNLM"/>
    </source>
</evidence>
<name>A0A8S1Y8H9_9CILI</name>
<sequence>MQKQQQIIQFQFLALATNIEVSIYDQVDKIIQFQQLNKTNNCFEKLDQRYKQINFAILLLHFNLKKALISICIKLIRQENFNKQKIMMLLKIVNIVFYFFHFNTISVSISQPQRMDETQILQGEFMIFFYYKNLQNLQIHIFMGY</sequence>
<protein>
    <recommendedName>
        <fullName evidence="4">Transmembrane protein</fullName>
    </recommendedName>
</protein>
<keyword evidence="1" id="KW-0812">Transmembrane</keyword>
<feature type="transmembrane region" description="Helical" evidence="1">
    <location>
        <begin position="88"/>
        <end position="109"/>
    </location>
</feature>
<organism evidence="2 3">
    <name type="scientific">Paramecium pentaurelia</name>
    <dbReference type="NCBI Taxonomy" id="43138"/>
    <lineage>
        <taxon>Eukaryota</taxon>
        <taxon>Sar</taxon>
        <taxon>Alveolata</taxon>
        <taxon>Ciliophora</taxon>
        <taxon>Intramacronucleata</taxon>
        <taxon>Oligohymenophorea</taxon>
        <taxon>Peniculida</taxon>
        <taxon>Parameciidae</taxon>
        <taxon>Paramecium</taxon>
    </lineage>
</organism>
<dbReference type="Proteomes" id="UP000689195">
    <property type="component" value="Unassembled WGS sequence"/>
</dbReference>
<dbReference type="EMBL" id="CAJJDO010000157">
    <property type="protein sequence ID" value="CAD8209901.1"/>
    <property type="molecule type" value="Genomic_DNA"/>
</dbReference>
<keyword evidence="1" id="KW-0472">Membrane</keyword>
<reference evidence="2" key="1">
    <citation type="submission" date="2021-01" db="EMBL/GenBank/DDBJ databases">
        <authorList>
            <consortium name="Genoscope - CEA"/>
            <person name="William W."/>
        </authorList>
    </citation>
    <scope>NUCLEOTIDE SEQUENCE</scope>
</reference>
<evidence type="ECO:0000256" key="1">
    <source>
        <dbReference type="SAM" id="Phobius"/>
    </source>
</evidence>
<accession>A0A8S1Y8H9</accession>
<dbReference type="AlphaFoldDB" id="A0A8S1Y8H9"/>
<evidence type="ECO:0000313" key="3">
    <source>
        <dbReference type="Proteomes" id="UP000689195"/>
    </source>
</evidence>
<comment type="caution">
    <text evidence="2">The sequence shown here is derived from an EMBL/GenBank/DDBJ whole genome shotgun (WGS) entry which is preliminary data.</text>
</comment>
<gene>
    <name evidence="2" type="ORF">PPENT_87.1.T1570006</name>
</gene>
<keyword evidence="1" id="KW-1133">Transmembrane helix</keyword>
<proteinExistence type="predicted"/>